<dbReference type="InterPro" id="IPR019002">
    <property type="entry name" value="Ribosome_biogenesis_Nop16"/>
</dbReference>
<evidence type="ECO:0000256" key="5">
    <source>
        <dbReference type="ARBA" id="ARBA00015522"/>
    </source>
</evidence>
<proteinExistence type="inferred from homology"/>
<evidence type="ECO:0000256" key="7">
    <source>
        <dbReference type="ARBA" id="ARBA00023274"/>
    </source>
</evidence>
<keyword evidence="6" id="KW-0539">Nucleus</keyword>
<dbReference type="GO" id="GO:0042273">
    <property type="term" value="P:ribosomal large subunit biogenesis"/>
    <property type="evidence" value="ECO:0007669"/>
    <property type="project" value="TreeGrafter"/>
</dbReference>
<dbReference type="GO" id="GO:0005730">
    <property type="term" value="C:nucleolus"/>
    <property type="evidence" value="ECO:0007669"/>
    <property type="project" value="UniProtKB-SubCell"/>
</dbReference>
<dbReference type="PANTHER" id="PTHR13243:SF1">
    <property type="entry name" value="NUCLEOLAR PROTEIN 16"/>
    <property type="match status" value="1"/>
</dbReference>
<feature type="region of interest" description="Disordered" evidence="8">
    <location>
        <begin position="1"/>
        <end position="25"/>
    </location>
</feature>
<gene>
    <name evidence="9" type="primary">NOP16</name>
    <name evidence="9" type="ORF">IMSHALPRED_004225</name>
</gene>
<feature type="region of interest" description="Disordered" evidence="8">
    <location>
        <begin position="183"/>
        <end position="228"/>
    </location>
</feature>
<evidence type="ECO:0000256" key="6">
    <source>
        <dbReference type="ARBA" id="ARBA00023242"/>
    </source>
</evidence>
<dbReference type="OrthoDB" id="285729at2759"/>
<evidence type="ECO:0000256" key="2">
    <source>
        <dbReference type="ARBA" id="ARBA00004604"/>
    </source>
</evidence>
<evidence type="ECO:0000256" key="4">
    <source>
        <dbReference type="ARBA" id="ARBA00011187"/>
    </source>
</evidence>
<feature type="compositionally biased region" description="Acidic residues" evidence="8">
    <location>
        <begin position="219"/>
        <end position="228"/>
    </location>
</feature>
<feature type="compositionally biased region" description="Basic and acidic residues" evidence="8">
    <location>
        <begin position="183"/>
        <end position="192"/>
    </location>
</feature>
<protein>
    <recommendedName>
        <fullName evidence="5">Nucleolar protein 16</fullName>
    </recommendedName>
</protein>
<keyword evidence="7" id="KW-0687">Ribonucleoprotein</keyword>
<comment type="subcellular location">
    <subcellularLocation>
        <location evidence="2">Nucleus</location>
        <location evidence="2">Nucleolus</location>
    </subcellularLocation>
</comment>
<evidence type="ECO:0000256" key="1">
    <source>
        <dbReference type="ARBA" id="ARBA00002889"/>
    </source>
</evidence>
<sequence length="228" mass="26127">MARPLQKKKNKSSLHRVRQKPKSKHINIKSNPIVAANWDQSLTLSQNYRRLGLSSKLNAYTGGTEAKTKTTTLQCRRKDPLSIPISHKSSELGTSEVKVTRDPKTGAIISVQHEKSEGENPLRDPLNEFSDSEDEELVESDGRGIVPELEEQAKYSRPKRPRMQSQREREWIERLVGRWGDDWGGMFRDRKLNPQQQSEGDLKKRVGVWKSGKRREQQQGEEGEMEVG</sequence>
<evidence type="ECO:0000256" key="8">
    <source>
        <dbReference type="SAM" id="MobiDB-lite"/>
    </source>
</evidence>
<evidence type="ECO:0000256" key="3">
    <source>
        <dbReference type="ARBA" id="ARBA00008479"/>
    </source>
</evidence>
<organism evidence="9 10">
    <name type="scientific">Imshaugia aleurites</name>
    <dbReference type="NCBI Taxonomy" id="172621"/>
    <lineage>
        <taxon>Eukaryota</taxon>
        <taxon>Fungi</taxon>
        <taxon>Dikarya</taxon>
        <taxon>Ascomycota</taxon>
        <taxon>Pezizomycotina</taxon>
        <taxon>Lecanoromycetes</taxon>
        <taxon>OSLEUM clade</taxon>
        <taxon>Lecanoromycetidae</taxon>
        <taxon>Lecanorales</taxon>
        <taxon>Lecanorineae</taxon>
        <taxon>Parmeliaceae</taxon>
        <taxon>Imshaugia</taxon>
    </lineage>
</organism>
<comment type="caution">
    <text evidence="9">The sequence shown here is derived from an EMBL/GenBank/DDBJ whole genome shotgun (WGS) entry which is preliminary data.</text>
</comment>
<dbReference type="GO" id="GO:1990904">
    <property type="term" value="C:ribonucleoprotein complex"/>
    <property type="evidence" value="ECO:0007669"/>
    <property type="project" value="UniProtKB-KW"/>
</dbReference>
<comment type="subunit">
    <text evidence="4">Component of the pre-66S ribosomal particle.</text>
</comment>
<evidence type="ECO:0000313" key="9">
    <source>
        <dbReference type="EMBL" id="CAF9918159.1"/>
    </source>
</evidence>
<comment type="similarity">
    <text evidence="3">Belongs to the NOP16 family.</text>
</comment>
<keyword evidence="10" id="KW-1185">Reference proteome</keyword>
<feature type="compositionally biased region" description="Basic and acidic residues" evidence="8">
    <location>
        <begin position="112"/>
        <end position="126"/>
    </location>
</feature>
<dbReference type="Pfam" id="PF09420">
    <property type="entry name" value="Nop16"/>
    <property type="match status" value="1"/>
</dbReference>
<accession>A0A8H3ILM2</accession>
<comment type="function">
    <text evidence="1">Involved in the biogenesis of the 60S ribosomal subunit.</text>
</comment>
<dbReference type="Proteomes" id="UP000664534">
    <property type="component" value="Unassembled WGS sequence"/>
</dbReference>
<dbReference type="EMBL" id="CAJPDT010000020">
    <property type="protein sequence ID" value="CAF9918159.1"/>
    <property type="molecule type" value="Genomic_DNA"/>
</dbReference>
<dbReference type="AlphaFoldDB" id="A0A8H3ILM2"/>
<evidence type="ECO:0000313" key="10">
    <source>
        <dbReference type="Proteomes" id="UP000664534"/>
    </source>
</evidence>
<feature type="region of interest" description="Disordered" evidence="8">
    <location>
        <begin position="79"/>
        <end position="168"/>
    </location>
</feature>
<dbReference type="PANTHER" id="PTHR13243">
    <property type="entry name" value="HSPC111 PROTEIN-RELATED"/>
    <property type="match status" value="1"/>
</dbReference>
<feature type="compositionally biased region" description="Acidic residues" evidence="8">
    <location>
        <begin position="130"/>
        <end position="139"/>
    </location>
</feature>
<name>A0A8H3ILM2_9LECA</name>
<reference evidence="9" key="1">
    <citation type="submission" date="2021-03" db="EMBL/GenBank/DDBJ databases">
        <authorList>
            <person name="Tagirdzhanova G."/>
        </authorList>
    </citation>
    <scope>NUCLEOTIDE SEQUENCE</scope>
</reference>